<proteinExistence type="predicted"/>
<dbReference type="OrthoDB" id="3362560at2"/>
<dbReference type="Proteomes" id="UP000311713">
    <property type="component" value="Unassembled WGS sequence"/>
</dbReference>
<dbReference type="EMBL" id="VDGT01000016">
    <property type="protein sequence ID" value="TNM27683.1"/>
    <property type="molecule type" value="Genomic_DNA"/>
</dbReference>
<gene>
    <name evidence="1" type="ORF">FH715_19945</name>
</gene>
<dbReference type="Gene3D" id="3.40.50.1000">
    <property type="entry name" value="HAD superfamily/HAD-like"/>
    <property type="match status" value="1"/>
</dbReference>
<dbReference type="PRINTS" id="PR00413">
    <property type="entry name" value="HADHALOGNASE"/>
</dbReference>
<keyword evidence="1" id="KW-0378">Hydrolase</keyword>
<dbReference type="NCBIfam" id="TIGR01549">
    <property type="entry name" value="HAD-SF-IA-v1"/>
    <property type="match status" value="1"/>
</dbReference>
<dbReference type="Pfam" id="PF00702">
    <property type="entry name" value="Hydrolase"/>
    <property type="match status" value="1"/>
</dbReference>
<evidence type="ECO:0000313" key="1">
    <source>
        <dbReference type="EMBL" id="TNM27683.1"/>
    </source>
</evidence>
<accession>A0A5C4UWK4</accession>
<dbReference type="AlphaFoldDB" id="A0A5C4UWK4"/>
<dbReference type="InterPro" id="IPR036412">
    <property type="entry name" value="HAD-like_sf"/>
</dbReference>
<dbReference type="NCBIfam" id="TIGR01509">
    <property type="entry name" value="HAD-SF-IA-v3"/>
    <property type="match status" value="1"/>
</dbReference>
<dbReference type="InterPro" id="IPR006439">
    <property type="entry name" value="HAD-SF_hydro_IA"/>
</dbReference>
<dbReference type="SFLD" id="SFLDG01129">
    <property type="entry name" value="C1.5:_HAD__Beta-PGM__Phosphata"/>
    <property type="match status" value="1"/>
</dbReference>
<name>A0A5C4UWK4_9ACTN</name>
<sequence length="232" mass="25137">MTIRGVLFDFSGTLLRIEPAPNWLRVGLERVGVEVAPAELRRLAAELERAGALPGGSEPEEIPPELHGLWDARDIDAAGHRRLYVTLSRRVELPGPPELHEVLYDRHMEPDAWRPYPDTGPVLARLRERGVPVAVVSNIGWDLRPVFAAHGLSEWVDAFALSFEHGVKKPDPPLFARACGELGVAPQQALMVGDNASADGGAAALGCAVHLVRHLPADQRPGDLLPVLDLVG</sequence>
<evidence type="ECO:0000313" key="2">
    <source>
        <dbReference type="Proteomes" id="UP000311713"/>
    </source>
</evidence>
<dbReference type="GO" id="GO:0016787">
    <property type="term" value="F:hydrolase activity"/>
    <property type="evidence" value="ECO:0007669"/>
    <property type="project" value="UniProtKB-KW"/>
</dbReference>
<dbReference type="InterPro" id="IPR023214">
    <property type="entry name" value="HAD_sf"/>
</dbReference>
<dbReference type="PANTHER" id="PTHR46649:SF4">
    <property type="entry name" value="HALOACID DEHALOGENASE-LIKE HYDROLASE (HAD) SUPERFAMILY PROTEIN"/>
    <property type="match status" value="1"/>
</dbReference>
<reference evidence="1 2" key="1">
    <citation type="submission" date="2019-06" db="EMBL/GenBank/DDBJ databases">
        <title>Draft genome of Streptomyces sedi sp. JCM16909.</title>
        <authorList>
            <person name="Klykleung N."/>
            <person name="Tanasupawat S."/>
            <person name="Kudo T."/>
            <person name="Yuki M."/>
            <person name="Ohkuma M."/>
        </authorList>
    </citation>
    <scope>NUCLEOTIDE SEQUENCE [LARGE SCALE GENOMIC DNA]</scope>
    <source>
        <strain evidence="1 2">JCM 16909</strain>
    </source>
</reference>
<protein>
    <submittedName>
        <fullName evidence="1">HAD-IA family hydrolase</fullName>
    </submittedName>
</protein>
<comment type="caution">
    <text evidence="1">The sequence shown here is derived from an EMBL/GenBank/DDBJ whole genome shotgun (WGS) entry which is preliminary data.</text>
</comment>
<dbReference type="RefSeq" id="WP_139647263.1">
    <property type="nucleotide sequence ID" value="NZ_BAAAZS010000046.1"/>
</dbReference>
<keyword evidence="2" id="KW-1185">Reference proteome</keyword>
<dbReference type="SUPFAM" id="SSF56784">
    <property type="entry name" value="HAD-like"/>
    <property type="match status" value="1"/>
</dbReference>
<dbReference type="PANTHER" id="PTHR46649">
    <property type="match status" value="1"/>
</dbReference>
<organism evidence="1 2">
    <name type="scientific">Streptomyces sedi</name>
    <dbReference type="NCBI Taxonomy" id="555059"/>
    <lineage>
        <taxon>Bacteria</taxon>
        <taxon>Bacillati</taxon>
        <taxon>Actinomycetota</taxon>
        <taxon>Actinomycetes</taxon>
        <taxon>Kitasatosporales</taxon>
        <taxon>Streptomycetaceae</taxon>
        <taxon>Streptomyces</taxon>
    </lineage>
</organism>
<dbReference type="SFLD" id="SFLDS00003">
    <property type="entry name" value="Haloacid_Dehalogenase"/>
    <property type="match status" value="1"/>
</dbReference>